<dbReference type="PANTHER" id="PTHR46621:SF1">
    <property type="entry name" value="SNRNA-ACTIVATING PROTEIN COMPLEX SUBUNIT 4"/>
    <property type="match status" value="1"/>
</dbReference>
<dbReference type="Gene3D" id="1.10.10.60">
    <property type="entry name" value="Homeodomain-like"/>
    <property type="match status" value="4"/>
</dbReference>
<dbReference type="PANTHER" id="PTHR46621">
    <property type="entry name" value="SNRNA-ACTIVATING PROTEIN COMPLEX SUBUNIT 4"/>
    <property type="match status" value="1"/>
</dbReference>
<feature type="domain" description="Myb-like" evidence="8">
    <location>
        <begin position="338"/>
        <end position="437"/>
    </location>
</feature>
<evidence type="ECO:0000256" key="3">
    <source>
        <dbReference type="ARBA" id="ARBA00023015"/>
    </source>
</evidence>
<dbReference type="InterPro" id="IPR017930">
    <property type="entry name" value="Myb_dom"/>
</dbReference>
<accession>A0A2P2J7V0</accession>
<feature type="compositionally biased region" description="Basic residues" evidence="7">
    <location>
        <begin position="849"/>
        <end position="860"/>
    </location>
</feature>
<protein>
    <recommendedName>
        <fullName evidence="11">Myb family transcription factor family protein</fullName>
    </recommendedName>
</protein>
<evidence type="ECO:0000259" key="8">
    <source>
        <dbReference type="PROSITE" id="PS50090"/>
    </source>
</evidence>
<dbReference type="InterPro" id="IPR001005">
    <property type="entry name" value="SANT/Myb"/>
</dbReference>
<feature type="region of interest" description="Disordered" evidence="7">
    <location>
        <begin position="676"/>
        <end position="748"/>
    </location>
</feature>
<evidence type="ECO:0000256" key="5">
    <source>
        <dbReference type="ARBA" id="ARBA00023163"/>
    </source>
</evidence>
<dbReference type="Pfam" id="PF00249">
    <property type="entry name" value="Myb_DNA-binding"/>
    <property type="match status" value="4"/>
</dbReference>
<feature type="compositionally biased region" description="Polar residues" evidence="7">
    <location>
        <begin position="828"/>
        <end position="840"/>
    </location>
</feature>
<feature type="compositionally biased region" description="Basic residues" evidence="7">
    <location>
        <begin position="727"/>
        <end position="738"/>
    </location>
</feature>
<dbReference type="PROSITE" id="PS50090">
    <property type="entry name" value="MYB_LIKE"/>
    <property type="match status" value="5"/>
</dbReference>
<dbReference type="SUPFAM" id="SSF46689">
    <property type="entry name" value="Homeodomain-like"/>
    <property type="match status" value="2"/>
</dbReference>
<feature type="domain" description="HTH myb-type" evidence="9">
    <location>
        <begin position="605"/>
        <end position="653"/>
    </location>
</feature>
<dbReference type="EMBL" id="GGEC01009082">
    <property type="protein sequence ID" value="MBW89565.1"/>
    <property type="molecule type" value="Transcribed_RNA"/>
</dbReference>
<dbReference type="GO" id="GO:0000978">
    <property type="term" value="F:RNA polymerase II cis-regulatory region sequence-specific DNA binding"/>
    <property type="evidence" value="ECO:0007669"/>
    <property type="project" value="TreeGrafter"/>
</dbReference>
<comment type="subcellular location">
    <subcellularLocation>
        <location evidence="1">Nucleus</location>
    </subcellularLocation>
</comment>
<dbReference type="GO" id="GO:0042796">
    <property type="term" value="P:snRNA transcription by RNA polymerase III"/>
    <property type="evidence" value="ECO:0007669"/>
    <property type="project" value="TreeGrafter"/>
</dbReference>
<sequence>MSSPIPNGDEEEEDLSDSDDGFDEDMEALRQACMVTGVNVDSLGNKNLSLSSHSISSAAAAAAATSSNGGAYAGGGTSDSESEDDLEILRNIQNRFAMSSDMREPLSLKPLCALPPVSDDEDDFETLSAIRRRFAAYDINGTSNKMTENFGKKAEQFHAWSPGVEIKTFEDSLVVNTSSFEAFPPSKEAAEITDLPNGAMDIQPSNSIVQHQSDSCQISTLEQNYSSFPKSALVFIDAIRRNRSCQKFLRTKMTQIEARIEENKKVKKHVLIMKKFQACCRQRAGWELSQRKDPRIQLISPRTISNYEIKDKKVSRICDGPVENSHVANYRMALANFPPKLKRKKWTEAEKENLLKGIRQQFQEMVLQFSVDHVSDSEGFFGDANNLDSMLASIRDLEITAEKIREFLPKVNWDQLASLYAKDHSGAECASRWLNFEDPLINNTKWTAQEEKTLLSIVQENGITNWFDIAVSLGTNRTPFSCLERFQRSLNAHIIKKEWTEDEDALLHAAVETFGNDWQSVASCLDLRTGTQCSNRFRKSLDPNRQRKGRWTPYEDKCLRVAVQFFGPKNWNKIAKFVPGRTQERCRERWVNTLDPSLGLGKWTGKWTEEEDSRLKAAVEECGYSWAKVAQCLLGRTDNCCSRRWKVLFPDEVPLLQIASRTKRAAMIGNFVDRESERPALGPSDFVPPPVAGSISQIENGSPRKRKRKSRGGMESGKETDATPVKALKKRKPKRPGKQVHTSSEEASGLTDGIKFEALCGNGADKCRRMAKRCSRKNNVAETLTVTNGNVRVNRTRKKLPDPHSKKNNYNVETDCNSQKLLMFPTESLDSGTTTPDGFQNSGGSNGKNGKKSRKKLSVKKTHAKFSDEHCNLSGNIYDDNESVHGDLDSSLLMTNTGEEKSIIYQLDPSSERTPKSGSDREVSVELAESIDCPLSPTETEIVEKLHGVGVASNKESMPLKLYYRRKKE</sequence>
<keyword evidence="6" id="KW-0539">Nucleus</keyword>
<evidence type="ECO:0008006" key="11">
    <source>
        <dbReference type="Google" id="ProtNLM"/>
    </source>
</evidence>
<keyword evidence="2" id="KW-0677">Repeat</keyword>
<feature type="region of interest" description="Disordered" evidence="7">
    <location>
        <begin position="1"/>
        <end position="29"/>
    </location>
</feature>
<evidence type="ECO:0000259" key="9">
    <source>
        <dbReference type="PROSITE" id="PS51294"/>
    </source>
</evidence>
<dbReference type="GO" id="GO:0001006">
    <property type="term" value="F:RNA polymerase III type 3 promoter sequence-specific DNA binding"/>
    <property type="evidence" value="ECO:0007669"/>
    <property type="project" value="TreeGrafter"/>
</dbReference>
<dbReference type="GO" id="GO:0019185">
    <property type="term" value="C:snRNA-activating protein complex"/>
    <property type="evidence" value="ECO:0007669"/>
    <property type="project" value="TreeGrafter"/>
</dbReference>
<proteinExistence type="predicted"/>
<dbReference type="CDD" id="cd00167">
    <property type="entry name" value="SANT"/>
    <property type="match status" value="4"/>
</dbReference>
<evidence type="ECO:0000256" key="1">
    <source>
        <dbReference type="ARBA" id="ARBA00004123"/>
    </source>
</evidence>
<feature type="compositionally biased region" description="Basic and acidic residues" evidence="7">
    <location>
        <begin position="910"/>
        <end position="924"/>
    </location>
</feature>
<dbReference type="GO" id="GO:0042795">
    <property type="term" value="P:snRNA transcription by RNA polymerase II"/>
    <property type="evidence" value="ECO:0007669"/>
    <property type="project" value="TreeGrafter"/>
</dbReference>
<evidence type="ECO:0000256" key="2">
    <source>
        <dbReference type="ARBA" id="ARBA00022737"/>
    </source>
</evidence>
<dbReference type="InterPro" id="IPR051575">
    <property type="entry name" value="Myb-like_DNA-bd"/>
</dbReference>
<organism evidence="10">
    <name type="scientific">Rhizophora mucronata</name>
    <name type="common">Asiatic mangrove</name>
    <dbReference type="NCBI Taxonomy" id="61149"/>
    <lineage>
        <taxon>Eukaryota</taxon>
        <taxon>Viridiplantae</taxon>
        <taxon>Streptophyta</taxon>
        <taxon>Embryophyta</taxon>
        <taxon>Tracheophyta</taxon>
        <taxon>Spermatophyta</taxon>
        <taxon>Magnoliopsida</taxon>
        <taxon>eudicotyledons</taxon>
        <taxon>Gunneridae</taxon>
        <taxon>Pentapetalae</taxon>
        <taxon>rosids</taxon>
        <taxon>fabids</taxon>
        <taxon>Malpighiales</taxon>
        <taxon>Rhizophoraceae</taxon>
        <taxon>Rhizophora</taxon>
    </lineage>
</organism>
<dbReference type="InterPro" id="IPR009057">
    <property type="entry name" value="Homeodomain-like_sf"/>
</dbReference>
<keyword evidence="4" id="KW-0238">DNA-binding</keyword>
<feature type="domain" description="Myb-like" evidence="8">
    <location>
        <begin position="605"/>
        <end position="649"/>
    </location>
</feature>
<feature type="domain" description="Myb-like" evidence="8">
    <location>
        <begin position="491"/>
        <end position="541"/>
    </location>
</feature>
<keyword evidence="5" id="KW-0804">Transcription</keyword>
<feature type="region of interest" description="Disordered" evidence="7">
    <location>
        <begin position="908"/>
        <end position="930"/>
    </location>
</feature>
<feature type="domain" description="HTH myb-type" evidence="9">
    <location>
        <begin position="547"/>
        <end position="598"/>
    </location>
</feature>
<keyword evidence="3" id="KW-0805">Transcription regulation</keyword>
<dbReference type="SMART" id="SM00717">
    <property type="entry name" value="SANT"/>
    <property type="match status" value="5"/>
</dbReference>
<feature type="domain" description="HTH myb-type" evidence="9">
    <location>
        <begin position="491"/>
        <end position="545"/>
    </location>
</feature>
<reference evidence="10" key="1">
    <citation type="submission" date="2018-02" db="EMBL/GenBank/DDBJ databases">
        <title>Rhizophora mucronata_Transcriptome.</title>
        <authorList>
            <person name="Meera S.P."/>
            <person name="Sreeshan A."/>
            <person name="Augustine A."/>
        </authorList>
    </citation>
    <scope>NUCLEOTIDE SEQUENCE</scope>
    <source>
        <tissue evidence="10">Leaf</tissue>
    </source>
</reference>
<dbReference type="PROSITE" id="PS51294">
    <property type="entry name" value="HTH_MYB"/>
    <property type="match status" value="3"/>
</dbReference>
<evidence type="ECO:0000256" key="7">
    <source>
        <dbReference type="SAM" id="MobiDB-lite"/>
    </source>
</evidence>
<evidence type="ECO:0000313" key="10">
    <source>
        <dbReference type="EMBL" id="MBW89565.1"/>
    </source>
</evidence>
<feature type="domain" description="Myb-like" evidence="8">
    <location>
        <begin position="543"/>
        <end position="594"/>
    </location>
</feature>
<dbReference type="AlphaFoldDB" id="A0A2P2J7V0"/>
<dbReference type="FunFam" id="1.10.10.60:FF:000010">
    <property type="entry name" value="Transcriptional activator Myb isoform A"/>
    <property type="match status" value="1"/>
</dbReference>
<feature type="region of interest" description="Disordered" evidence="7">
    <location>
        <begin position="827"/>
        <end position="860"/>
    </location>
</feature>
<evidence type="ECO:0000256" key="4">
    <source>
        <dbReference type="ARBA" id="ARBA00023125"/>
    </source>
</evidence>
<feature type="domain" description="Myb-like" evidence="8">
    <location>
        <begin position="438"/>
        <end position="490"/>
    </location>
</feature>
<feature type="compositionally biased region" description="Acidic residues" evidence="7">
    <location>
        <begin position="8"/>
        <end position="26"/>
    </location>
</feature>
<dbReference type="GO" id="GO:0005634">
    <property type="term" value="C:nucleus"/>
    <property type="evidence" value="ECO:0007669"/>
    <property type="project" value="UniProtKB-SubCell"/>
</dbReference>
<name>A0A2P2J7V0_RHIMU</name>
<evidence type="ECO:0000256" key="6">
    <source>
        <dbReference type="ARBA" id="ARBA00023242"/>
    </source>
</evidence>